<gene>
    <name evidence="2" type="ORF">AMECASPLE_012230</name>
</gene>
<reference evidence="2 3" key="1">
    <citation type="submission" date="2021-06" db="EMBL/GenBank/DDBJ databases">
        <authorList>
            <person name="Palmer J.M."/>
        </authorList>
    </citation>
    <scope>NUCLEOTIDE SEQUENCE [LARGE SCALE GENOMIC DNA]</scope>
    <source>
        <strain evidence="2 3">AS_MEX2019</strain>
        <tissue evidence="2">Muscle</tissue>
    </source>
</reference>
<dbReference type="Proteomes" id="UP001469553">
    <property type="component" value="Unassembled WGS sequence"/>
</dbReference>
<evidence type="ECO:0000313" key="2">
    <source>
        <dbReference type="EMBL" id="MEQ2279718.1"/>
    </source>
</evidence>
<accession>A0ABV0XE33</accession>
<evidence type="ECO:0008006" key="4">
    <source>
        <dbReference type="Google" id="ProtNLM"/>
    </source>
</evidence>
<name>A0ABV0XE33_9TELE</name>
<feature type="signal peptide" evidence="1">
    <location>
        <begin position="1"/>
        <end position="16"/>
    </location>
</feature>
<organism evidence="2 3">
    <name type="scientific">Ameca splendens</name>
    <dbReference type="NCBI Taxonomy" id="208324"/>
    <lineage>
        <taxon>Eukaryota</taxon>
        <taxon>Metazoa</taxon>
        <taxon>Chordata</taxon>
        <taxon>Craniata</taxon>
        <taxon>Vertebrata</taxon>
        <taxon>Euteleostomi</taxon>
        <taxon>Actinopterygii</taxon>
        <taxon>Neopterygii</taxon>
        <taxon>Teleostei</taxon>
        <taxon>Neoteleostei</taxon>
        <taxon>Acanthomorphata</taxon>
        <taxon>Ovalentaria</taxon>
        <taxon>Atherinomorphae</taxon>
        <taxon>Cyprinodontiformes</taxon>
        <taxon>Goodeidae</taxon>
        <taxon>Ameca</taxon>
    </lineage>
</organism>
<keyword evidence="3" id="KW-1185">Reference proteome</keyword>
<proteinExistence type="predicted"/>
<evidence type="ECO:0000313" key="3">
    <source>
        <dbReference type="Proteomes" id="UP001469553"/>
    </source>
</evidence>
<feature type="chain" id="PRO_5047418199" description="Secreted protein" evidence="1">
    <location>
        <begin position="17"/>
        <end position="105"/>
    </location>
</feature>
<protein>
    <recommendedName>
        <fullName evidence="4">Secreted protein</fullName>
    </recommendedName>
</protein>
<sequence>MIICGLTFSVLSFLWTLDHYFHDWLPPYCTTCPPSITAIRALWIAPPLQASRPQIILRTSLTAFIPHGPLAPPRRIILQTPKLPVSPRCCSPPDLSSCSYQFIVQ</sequence>
<dbReference type="EMBL" id="JAHRIP010000760">
    <property type="protein sequence ID" value="MEQ2279718.1"/>
    <property type="molecule type" value="Genomic_DNA"/>
</dbReference>
<keyword evidence="1" id="KW-0732">Signal</keyword>
<evidence type="ECO:0000256" key="1">
    <source>
        <dbReference type="SAM" id="SignalP"/>
    </source>
</evidence>
<comment type="caution">
    <text evidence="2">The sequence shown here is derived from an EMBL/GenBank/DDBJ whole genome shotgun (WGS) entry which is preliminary data.</text>
</comment>